<feature type="compositionally biased region" description="Basic residues" evidence="1">
    <location>
        <begin position="34"/>
        <end position="45"/>
    </location>
</feature>
<evidence type="ECO:0000313" key="2">
    <source>
        <dbReference type="EMBL" id="KAF4609785.1"/>
    </source>
</evidence>
<dbReference type="EMBL" id="JAACJL010000060">
    <property type="protein sequence ID" value="KAF4609785.1"/>
    <property type="molecule type" value="Genomic_DNA"/>
</dbReference>
<feature type="region of interest" description="Disordered" evidence="1">
    <location>
        <begin position="131"/>
        <end position="188"/>
    </location>
</feature>
<sequence>MMDFIAIVNYPQVFLEASAHLESAVGTSFDTTFKRPRGRPPKRKASTSLHETSFSSAVGSSSSASKRRALPFAAAGASAYQTAFRRTGPEEKTFIVTKHECRVNANGVFEWDDEAADSDKFSVMIQKESFAHGKTKRAKDNPADVRGENHDEGEDRRDTTTDSEEEDDVPAGKQSGALAAVGDYCSSD</sequence>
<comment type="caution">
    <text evidence="2">The sequence shown here is derived from an EMBL/GenBank/DDBJ whole genome shotgun (WGS) entry which is preliminary data.</text>
</comment>
<keyword evidence="3" id="KW-1185">Reference proteome</keyword>
<gene>
    <name evidence="2" type="ORF">D9613_011931</name>
</gene>
<protein>
    <submittedName>
        <fullName evidence="2">Uncharacterized protein</fullName>
    </submittedName>
</protein>
<reference evidence="2 3" key="1">
    <citation type="submission" date="2019-12" db="EMBL/GenBank/DDBJ databases">
        <authorList>
            <person name="Floudas D."/>
            <person name="Bentzer J."/>
            <person name="Ahren D."/>
            <person name="Johansson T."/>
            <person name="Persson P."/>
            <person name="Tunlid A."/>
        </authorList>
    </citation>
    <scope>NUCLEOTIDE SEQUENCE [LARGE SCALE GENOMIC DNA]</scope>
    <source>
        <strain evidence="2 3">CBS 102.39</strain>
    </source>
</reference>
<dbReference type="AlphaFoldDB" id="A0A8H4QEU4"/>
<evidence type="ECO:0000256" key="1">
    <source>
        <dbReference type="SAM" id="MobiDB-lite"/>
    </source>
</evidence>
<proteinExistence type="predicted"/>
<accession>A0A8H4QEU4</accession>
<organism evidence="2 3">
    <name type="scientific">Agrocybe pediades</name>
    <dbReference type="NCBI Taxonomy" id="84607"/>
    <lineage>
        <taxon>Eukaryota</taxon>
        <taxon>Fungi</taxon>
        <taxon>Dikarya</taxon>
        <taxon>Basidiomycota</taxon>
        <taxon>Agaricomycotina</taxon>
        <taxon>Agaricomycetes</taxon>
        <taxon>Agaricomycetidae</taxon>
        <taxon>Agaricales</taxon>
        <taxon>Agaricineae</taxon>
        <taxon>Strophariaceae</taxon>
        <taxon>Agrocybe</taxon>
    </lineage>
</organism>
<name>A0A8H4QEU4_9AGAR</name>
<feature type="compositionally biased region" description="Basic and acidic residues" evidence="1">
    <location>
        <begin position="138"/>
        <end position="160"/>
    </location>
</feature>
<feature type="region of interest" description="Disordered" evidence="1">
    <location>
        <begin position="31"/>
        <end position="60"/>
    </location>
</feature>
<evidence type="ECO:0000313" key="3">
    <source>
        <dbReference type="Proteomes" id="UP000521872"/>
    </source>
</evidence>
<dbReference type="Proteomes" id="UP000521872">
    <property type="component" value="Unassembled WGS sequence"/>
</dbReference>